<accession>A0A0A9W0H0</accession>
<dbReference type="EMBL" id="GBRD01015464">
    <property type="protein sequence ID" value="JAG50362.1"/>
    <property type="molecule type" value="Transcribed_RNA"/>
</dbReference>
<reference evidence="1" key="1">
    <citation type="journal article" date="2014" name="PLoS ONE">
        <title>Transcriptome-Based Identification of ABC Transporters in the Western Tarnished Plant Bug Lygus hesperus.</title>
        <authorList>
            <person name="Hull J.J."/>
            <person name="Chaney K."/>
            <person name="Geib S.M."/>
            <person name="Fabrick J.A."/>
            <person name="Brent C.S."/>
            <person name="Walsh D."/>
            <person name="Lavine L.C."/>
        </authorList>
    </citation>
    <scope>NUCLEOTIDE SEQUENCE</scope>
</reference>
<dbReference type="EMBL" id="GBHO01043671">
    <property type="protein sequence ID" value="JAF99932.1"/>
    <property type="molecule type" value="Transcribed_RNA"/>
</dbReference>
<proteinExistence type="predicted"/>
<organism evidence="1">
    <name type="scientific">Lygus hesperus</name>
    <name type="common">Western plant bug</name>
    <dbReference type="NCBI Taxonomy" id="30085"/>
    <lineage>
        <taxon>Eukaryota</taxon>
        <taxon>Metazoa</taxon>
        <taxon>Ecdysozoa</taxon>
        <taxon>Arthropoda</taxon>
        <taxon>Hexapoda</taxon>
        <taxon>Insecta</taxon>
        <taxon>Pterygota</taxon>
        <taxon>Neoptera</taxon>
        <taxon>Paraneoptera</taxon>
        <taxon>Hemiptera</taxon>
        <taxon>Heteroptera</taxon>
        <taxon>Panheteroptera</taxon>
        <taxon>Cimicomorpha</taxon>
        <taxon>Miridae</taxon>
        <taxon>Mirini</taxon>
        <taxon>Lygus</taxon>
    </lineage>
</organism>
<evidence type="ECO:0000313" key="2">
    <source>
        <dbReference type="EMBL" id="JAG50362.1"/>
    </source>
</evidence>
<gene>
    <name evidence="1" type="primary">DNAH11_1</name>
    <name evidence="1" type="ORF">CM83_12221</name>
</gene>
<dbReference type="AlphaFoldDB" id="A0A0A9W0H0"/>
<evidence type="ECO:0000313" key="1">
    <source>
        <dbReference type="EMBL" id="JAF99932.1"/>
    </source>
</evidence>
<reference evidence="2" key="3">
    <citation type="submission" date="2014-09" db="EMBL/GenBank/DDBJ databases">
        <authorList>
            <person name="Magalhaes I.L.F."/>
            <person name="Oliveira U."/>
            <person name="Santos F.R."/>
            <person name="Vidigal T.H.D.A."/>
            <person name="Brescovit A.D."/>
            <person name="Santos A.J."/>
        </authorList>
    </citation>
    <scope>NUCLEOTIDE SEQUENCE</scope>
</reference>
<protein>
    <submittedName>
        <fullName evidence="1">Dynein heavy chain 11, axonemal</fullName>
    </submittedName>
</protein>
<reference evidence="1" key="2">
    <citation type="submission" date="2014-07" db="EMBL/GenBank/DDBJ databases">
        <authorList>
            <person name="Hull J."/>
        </authorList>
    </citation>
    <scope>NUCLEOTIDE SEQUENCE</scope>
</reference>
<sequence length="200" mass="23258">MSREQPCGEQHQDEYLQFIQAQNARLERSMADHADLMARSRGTTRPWMGDLQRMRERIQGNLADHRRFMAENPAPPPMAPRQRPNVQCVPDRPRRHTGYTYDTTNLQKRMERVLAPAVRHTAPYQLAQMQQRAQQNLAAHREFMACNPAPPSESERLQQMTERVQRNLQAHRELMASSPRYSGPRVGRLVDFGCDDQQSQ</sequence>
<name>A0A0A9W0H0_LYGHE</name>